<gene>
    <name evidence="3" type="ORF">V6N12_068735</name>
</gene>
<keyword evidence="4" id="KW-1185">Reference proteome</keyword>
<dbReference type="InterPro" id="IPR007942">
    <property type="entry name" value="PLipase-like"/>
</dbReference>
<reference evidence="3 4" key="1">
    <citation type="journal article" date="2024" name="G3 (Bethesda)">
        <title>Genome assembly of Hibiscus sabdariffa L. provides insights into metabolisms of medicinal natural products.</title>
        <authorList>
            <person name="Kim T."/>
        </authorList>
    </citation>
    <scope>NUCLEOTIDE SEQUENCE [LARGE SCALE GENOMIC DNA]</scope>
    <source>
        <strain evidence="3">TK-2024</strain>
        <tissue evidence="3">Old leaves</tissue>
    </source>
</reference>
<sequence length="442" mass="49915">MSAHQISRGKAKTCKELVAELKTWDKRIELVTEVMEKLKDPQFVLERLVLLLQPIIGELMSSGHDVGQAESALQELRSFLMQANEIHNSNSNSNPNPNPNPNPNQLTQIEAWALRTKEESHSITEELNQIIAFLESSQNVSVYLLVAHMLEKVVRSCSNMAALGILSQDVHNQVQGYHGDGTVTYSRNVGQLTLIFPPPPVHEQEILGSVIQKLMELGSGMASYTWSSLEIFLVKVIKEMTLTIRSVAGRLAELKLANPEFIRTTEAESMLPNPEMVRTTEAESKPPSPGILDNLPQEDFDFLADILGDTCIIQNYKVSKCNADALQEIFNKHPTVDENFRISHPDFKNCFMNSLAGLYKKIKSGEEDKLKLEDITNMESKVRDMELTGLHLPWLRKMLTDVREEKNLTELLTSKRGEAQKAEQEAQEVEKLLAKLKKRRFD</sequence>
<proteinExistence type="predicted"/>
<name>A0ABR2FR80_9ROSI</name>
<dbReference type="Pfam" id="PF05278">
    <property type="entry name" value="PEARLI-4"/>
    <property type="match status" value="1"/>
</dbReference>
<dbReference type="Proteomes" id="UP001472677">
    <property type="component" value="Unassembled WGS sequence"/>
</dbReference>
<protein>
    <submittedName>
        <fullName evidence="3">Uncharacterized protein</fullName>
    </submittedName>
</protein>
<evidence type="ECO:0000313" key="3">
    <source>
        <dbReference type="EMBL" id="KAK8584493.1"/>
    </source>
</evidence>
<evidence type="ECO:0000313" key="4">
    <source>
        <dbReference type="Proteomes" id="UP001472677"/>
    </source>
</evidence>
<dbReference type="PANTHER" id="PTHR35358">
    <property type="entry name" value="OS06G0711100 PROTEIN"/>
    <property type="match status" value="1"/>
</dbReference>
<feature type="coiled-coil region" evidence="1">
    <location>
        <begin position="405"/>
        <end position="439"/>
    </location>
</feature>
<evidence type="ECO:0000256" key="1">
    <source>
        <dbReference type="SAM" id="Coils"/>
    </source>
</evidence>
<feature type="region of interest" description="Disordered" evidence="2">
    <location>
        <begin position="86"/>
        <end position="105"/>
    </location>
</feature>
<keyword evidence="1" id="KW-0175">Coiled coil</keyword>
<organism evidence="3 4">
    <name type="scientific">Hibiscus sabdariffa</name>
    <name type="common">roselle</name>
    <dbReference type="NCBI Taxonomy" id="183260"/>
    <lineage>
        <taxon>Eukaryota</taxon>
        <taxon>Viridiplantae</taxon>
        <taxon>Streptophyta</taxon>
        <taxon>Embryophyta</taxon>
        <taxon>Tracheophyta</taxon>
        <taxon>Spermatophyta</taxon>
        <taxon>Magnoliopsida</taxon>
        <taxon>eudicotyledons</taxon>
        <taxon>Gunneridae</taxon>
        <taxon>Pentapetalae</taxon>
        <taxon>rosids</taxon>
        <taxon>malvids</taxon>
        <taxon>Malvales</taxon>
        <taxon>Malvaceae</taxon>
        <taxon>Malvoideae</taxon>
        <taxon>Hibiscus</taxon>
    </lineage>
</organism>
<dbReference type="EMBL" id="JBBPBM010000005">
    <property type="protein sequence ID" value="KAK8584493.1"/>
    <property type="molecule type" value="Genomic_DNA"/>
</dbReference>
<evidence type="ECO:0000256" key="2">
    <source>
        <dbReference type="SAM" id="MobiDB-lite"/>
    </source>
</evidence>
<accession>A0ABR2FR80</accession>
<comment type="caution">
    <text evidence="3">The sequence shown here is derived from an EMBL/GenBank/DDBJ whole genome shotgun (WGS) entry which is preliminary data.</text>
</comment>